<dbReference type="AlphaFoldDB" id="A0A369Z368"/>
<evidence type="ECO:0000256" key="8">
    <source>
        <dbReference type="ARBA" id="ARBA00023136"/>
    </source>
</evidence>
<dbReference type="PANTHER" id="PTHR30472:SF19">
    <property type="entry name" value="PETROBACTIN IMPORT SYSTEM PERMEASE PROTEIN YCLO"/>
    <property type="match status" value="1"/>
</dbReference>
<gene>
    <name evidence="10" type="ORF">DPV87_00635</name>
</gene>
<feature type="transmembrane region" description="Helical" evidence="9">
    <location>
        <begin position="40"/>
        <end position="60"/>
    </location>
</feature>
<evidence type="ECO:0000256" key="2">
    <source>
        <dbReference type="ARBA" id="ARBA00007935"/>
    </source>
</evidence>
<dbReference type="Gene3D" id="1.10.3470.10">
    <property type="entry name" value="ABC transporter involved in vitamin B12 uptake, BtuC"/>
    <property type="match status" value="1"/>
</dbReference>
<feature type="transmembrane region" description="Helical" evidence="9">
    <location>
        <begin position="6"/>
        <end position="28"/>
    </location>
</feature>
<evidence type="ECO:0000256" key="7">
    <source>
        <dbReference type="ARBA" id="ARBA00023004"/>
    </source>
</evidence>
<reference evidence="10 11" key="1">
    <citation type="submission" date="2018-05" db="EMBL/GenBank/DDBJ databases">
        <title>Draft Genome Sequences for a Diverse set of 7 Haemophilus Species.</title>
        <authorList>
            <person name="Nichols M."/>
            <person name="Topaz N."/>
            <person name="Wang X."/>
            <person name="Wang X."/>
            <person name="Boxrud D."/>
        </authorList>
    </citation>
    <scope>NUCLEOTIDE SEQUENCE [LARGE SCALE GENOMIC DNA]</scope>
    <source>
        <strain evidence="10 11">C2008001710</strain>
    </source>
</reference>
<feature type="transmembrane region" description="Helical" evidence="9">
    <location>
        <begin position="103"/>
        <end position="124"/>
    </location>
</feature>
<feature type="transmembrane region" description="Helical" evidence="9">
    <location>
        <begin position="224"/>
        <end position="253"/>
    </location>
</feature>
<dbReference type="Proteomes" id="UP000253910">
    <property type="component" value="Unassembled WGS sequence"/>
</dbReference>
<dbReference type="GO" id="GO:0022857">
    <property type="term" value="F:transmembrane transporter activity"/>
    <property type="evidence" value="ECO:0007669"/>
    <property type="project" value="InterPro"/>
</dbReference>
<feature type="transmembrane region" description="Helical" evidence="9">
    <location>
        <begin position="130"/>
        <end position="156"/>
    </location>
</feature>
<evidence type="ECO:0000256" key="9">
    <source>
        <dbReference type="SAM" id="Phobius"/>
    </source>
</evidence>
<evidence type="ECO:0000313" key="11">
    <source>
        <dbReference type="Proteomes" id="UP000253910"/>
    </source>
</evidence>
<proteinExistence type="inferred from homology"/>
<dbReference type="GO" id="GO:0005886">
    <property type="term" value="C:plasma membrane"/>
    <property type="evidence" value="ECO:0007669"/>
    <property type="project" value="UniProtKB-SubCell"/>
</dbReference>
<feature type="transmembrane region" description="Helical" evidence="9">
    <location>
        <begin position="72"/>
        <end position="91"/>
    </location>
</feature>
<dbReference type="CDD" id="cd06550">
    <property type="entry name" value="TM_ABC_iron-siderophores_like"/>
    <property type="match status" value="1"/>
</dbReference>
<accession>A0A369Z368</accession>
<comment type="similarity">
    <text evidence="2">Belongs to the binding-protein-dependent transport system permease family. FecCD subfamily.</text>
</comment>
<keyword evidence="3" id="KW-0813">Transport</keyword>
<dbReference type="GO" id="GO:0033214">
    <property type="term" value="P:siderophore-iron import into cell"/>
    <property type="evidence" value="ECO:0007669"/>
    <property type="project" value="TreeGrafter"/>
</dbReference>
<organism evidence="10 11">
    <name type="scientific">Haemophilus parainfluenzae</name>
    <dbReference type="NCBI Taxonomy" id="729"/>
    <lineage>
        <taxon>Bacteria</taxon>
        <taxon>Pseudomonadati</taxon>
        <taxon>Pseudomonadota</taxon>
        <taxon>Gammaproteobacteria</taxon>
        <taxon>Pasteurellales</taxon>
        <taxon>Pasteurellaceae</taxon>
        <taxon>Haemophilus</taxon>
    </lineage>
</organism>
<evidence type="ECO:0000256" key="1">
    <source>
        <dbReference type="ARBA" id="ARBA00004651"/>
    </source>
</evidence>
<keyword evidence="7" id="KW-0408">Iron</keyword>
<dbReference type="InterPro" id="IPR000522">
    <property type="entry name" value="ABC_transptr_permease_BtuC"/>
</dbReference>
<dbReference type="RefSeq" id="WP_111314788.1">
    <property type="nucleotide sequence ID" value="NZ_QEPW01000001.1"/>
</dbReference>
<evidence type="ECO:0000256" key="4">
    <source>
        <dbReference type="ARBA" id="ARBA00022475"/>
    </source>
</evidence>
<dbReference type="Pfam" id="PF01032">
    <property type="entry name" value="FecCD"/>
    <property type="match status" value="1"/>
</dbReference>
<keyword evidence="8 9" id="KW-0472">Membrane</keyword>
<dbReference type="InterPro" id="IPR037294">
    <property type="entry name" value="ABC_BtuC-like"/>
</dbReference>
<dbReference type="EMBL" id="QEPW01000001">
    <property type="protein sequence ID" value="RDE99361.1"/>
    <property type="molecule type" value="Genomic_DNA"/>
</dbReference>
<evidence type="ECO:0000256" key="5">
    <source>
        <dbReference type="ARBA" id="ARBA00022692"/>
    </source>
</evidence>
<feature type="transmembrane region" description="Helical" evidence="9">
    <location>
        <begin position="291"/>
        <end position="312"/>
    </location>
</feature>
<keyword evidence="4" id="KW-1003">Cell membrane</keyword>
<dbReference type="PANTHER" id="PTHR30472">
    <property type="entry name" value="FERRIC ENTEROBACTIN TRANSPORT SYSTEM PERMEASE PROTEIN"/>
    <property type="match status" value="1"/>
</dbReference>
<dbReference type="FunFam" id="1.10.3470.10:FF:000004">
    <property type="entry name" value="Iron compound ABC transporter, permease"/>
    <property type="match status" value="1"/>
</dbReference>
<comment type="subcellular location">
    <subcellularLocation>
        <location evidence="1">Cell membrane</location>
        <topology evidence="1">Multi-pass membrane protein</topology>
    </subcellularLocation>
</comment>
<keyword evidence="5 9" id="KW-0812">Transmembrane</keyword>
<protein>
    <submittedName>
        <fullName evidence="10">Iron ABC transporter permease</fullName>
    </submittedName>
</protein>
<feature type="transmembrane region" description="Helical" evidence="9">
    <location>
        <begin position="265"/>
        <end position="285"/>
    </location>
</feature>
<sequence>MAKKSSSQLIVLSLLAIVSLALYLGYNLPNRWQYALENRALSLIAIVITGAAIALATMIFQTVVNNRILTPSILGLDSLYLLIQTAIIFLFGSSTLLSMNSIALFVLCTGLMMAFSLVLYHFLFKKENQNIFFLLLVGIIFGTFFGSLTTFMEVLIDPNEFQIAQDIGFASFNRINTQILWVALAILVAAIVFSLKYCHCFDVLALGRENAINLGIDYQKTLKVLLILVAILTSVSTALVGPLTFLGLLVMNVTFEFIRDYRHKVLIPAAMLISIITLVFGQLLVTHIFTFRTTLSIIVNFVGGVYFIYLLLRANKKWQ</sequence>
<dbReference type="SUPFAM" id="SSF81345">
    <property type="entry name" value="ABC transporter involved in vitamin B12 uptake, BtuC"/>
    <property type="match status" value="1"/>
</dbReference>
<evidence type="ECO:0000256" key="3">
    <source>
        <dbReference type="ARBA" id="ARBA00022448"/>
    </source>
</evidence>
<evidence type="ECO:0000313" key="10">
    <source>
        <dbReference type="EMBL" id="RDE99361.1"/>
    </source>
</evidence>
<keyword evidence="6 9" id="KW-1133">Transmembrane helix</keyword>
<comment type="caution">
    <text evidence="10">The sequence shown here is derived from an EMBL/GenBank/DDBJ whole genome shotgun (WGS) entry which is preliminary data.</text>
</comment>
<feature type="transmembrane region" description="Helical" evidence="9">
    <location>
        <begin position="177"/>
        <end position="195"/>
    </location>
</feature>
<evidence type="ECO:0000256" key="6">
    <source>
        <dbReference type="ARBA" id="ARBA00022989"/>
    </source>
</evidence>
<name>A0A369Z368_HAEPA</name>